<dbReference type="Gene3D" id="1.25.40.10">
    <property type="entry name" value="Tetratricopeptide repeat domain"/>
    <property type="match status" value="1"/>
</dbReference>
<dbReference type="Pfam" id="PF01841">
    <property type="entry name" value="Transglut_core"/>
    <property type="match status" value="1"/>
</dbReference>
<dbReference type="SUPFAM" id="SSF54001">
    <property type="entry name" value="Cysteine proteinases"/>
    <property type="match status" value="1"/>
</dbReference>
<dbReference type="InterPro" id="IPR038765">
    <property type="entry name" value="Papain-like_cys_pep_sf"/>
</dbReference>
<organism evidence="2 3">
    <name type="scientific">Muiribacterium halophilum</name>
    <dbReference type="NCBI Taxonomy" id="2053465"/>
    <lineage>
        <taxon>Bacteria</taxon>
        <taxon>Candidatus Muiribacteriota</taxon>
        <taxon>Candidatus Muiribacteriia</taxon>
        <taxon>Candidatus Muiribacteriales</taxon>
        <taxon>Candidatus Muiribacteriaceae</taxon>
        <taxon>Candidatus Muiribacterium</taxon>
    </lineage>
</organism>
<dbReference type="SUPFAM" id="SSF48452">
    <property type="entry name" value="TPR-like"/>
    <property type="match status" value="1"/>
</dbReference>
<reference evidence="2 3" key="1">
    <citation type="submission" date="2017-11" db="EMBL/GenBank/DDBJ databases">
        <title>Genome-resolved metagenomics identifies genetic mobility, metabolic interactions, and unexpected diversity in perchlorate-reducing communities.</title>
        <authorList>
            <person name="Barnum T.P."/>
            <person name="Figueroa I.A."/>
            <person name="Carlstrom C.I."/>
            <person name="Lucas L.N."/>
            <person name="Engelbrektson A.L."/>
            <person name="Coates J.D."/>
        </authorList>
    </citation>
    <scope>NUCLEOTIDE SEQUENCE [LARGE SCALE GENOMIC DNA]</scope>
    <source>
        <strain evidence="2">BM706</strain>
    </source>
</reference>
<dbReference type="InterPro" id="IPR011990">
    <property type="entry name" value="TPR-like_helical_dom_sf"/>
</dbReference>
<evidence type="ECO:0000313" key="3">
    <source>
        <dbReference type="Proteomes" id="UP000234857"/>
    </source>
</evidence>
<comment type="caution">
    <text evidence="2">The sequence shown here is derived from an EMBL/GenBank/DDBJ whole genome shotgun (WGS) entry which is preliminary data.</text>
</comment>
<evidence type="ECO:0000259" key="1">
    <source>
        <dbReference type="Pfam" id="PF01841"/>
    </source>
</evidence>
<gene>
    <name evidence="2" type="ORF">C0601_02160</name>
</gene>
<feature type="domain" description="Transglutaminase-like" evidence="1">
    <location>
        <begin position="95"/>
        <end position="200"/>
    </location>
</feature>
<dbReference type="AlphaFoldDB" id="A0A2N5ZKW0"/>
<evidence type="ECO:0000313" key="2">
    <source>
        <dbReference type="EMBL" id="PLX19337.1"/>
    </source>
</evidence>
<dbReference type="Proteomes" id="UP000234857">
    <property type="component" value="Unassembled WGS sequence"/>
</dbReference>
<accession>A0A2N5ZKW0</accession>
<sequence>MKKLIKIILFTLLFLFIFVFVDNLRNTKKNIVDNKKELTEIQKVWKEYQKNRSLDPKPISEKEFMNILEKNDVSELEYPFRLPSWYKKKLDEIKLKDLQDKAYAIFDLITDTKENSLNIEMSDSSEDRENGNRFPYELLTEKGKRKAKCDELALLYTASCRYLGLESYFVLVDVDVNGEFVAHACSGFIDNKKRFVLVDPAYRIFDVFHRLYRPLDDLEATACFLAGSHKILCELDRRADAGKYIYDAEKIYQDNDFVINELMLQSFSEGDYERSLNYALKVINMKGISPYSKFSACFGAGIANLYLGKFEESEKYFSDLIQLLFKLKKIADFQKEDLIEKILMSHLFYAGILQVNEREEAEDMLSGFHTNYNIPEEMIEEVEGVYEEAGVDVVLGK</sequence>
<protein>
    <recommendedName>
        <fullName evidence="1">Transglutaminase-like domain-containing protein</fullName>
    </recommendedName>
</protein>
<name>A0A2N5ZKW0_MUIH1</name>
<proteinExistence type="predicted"/>
<dbReference type="InterPro" id="IPR002931">
    <property type="entry name" value="Transglutaminase-like"/>
</dbReference>
<dbReference type="EMBL" id="PKTG01000034">
    <property type="protein sequence ID" value="PLX19337.1"/>
    <property type="molecule type" value="Genomic_DNA"/>
</dbReference>